<keyword evidence="2" id="KW-1185">Reference proteome</keyword>
<name>F0S5U7_PSESL</name>
<dbReference type="AlphaFoldDB" id="F0S5U7"/>
<sequence length="52" mass="5935">MRDFSEGNATQIKCAVGKTAKDIPLIYGILLIEPTLKMTYYEYYTLSTMPQL</sequence>
<reference evidence="1 2" key="1">
    <citation type="journal article" date="2011" name="Stand. Genomic Sci.">
        <title>Complete genome sequence of the gliding, heparinolytic Pedobacter saltans type strain (113).</title>
        <authorList>
            <person name="Liolios K."/>
            <person name="Sikorski J."/>
            <person name="Lu M."/>
            <person name="Nolan M."/>
            <person name="Lapidus A."/>
            <person name="Lucas S."/>
            <person name="Hammon N."/>
            <person name="Deshpande S."/>
            <person name="Cheng J.F."/>
            <person name="Tapia R."/>
            <person name="Han C."/>
            <person name="Goodwin L."/>
            <person name="Pitluck S."/>
            <person name="Huntemann M."/>
            <person name="Ivanova N."/>
            <person name="Pagani I."/>
            <person name="Mavromatis K."/>
            <person name="Ovchinikova G."/>
            <person name="Pati A."/>
            <person name="Chen A."/>
            <person name="Palaniappan K."/>
            <person name="Land M."/>
            <person name="Hauser L."/>
            <person name="Brambilla E.M."/>
            <person name="Kotsyurbenko O."/>
            <person name="Rohde M."/>
            <person name="Tindall B.J."/>
            <person name="Abt B."/>
            <person name="Goker M."/>
            <person name="Detter J.C."/>
            <person name="Woyke T."/>
            <person name="Bristow J."/>
            <person name="Eisen J.A."/>
            <person name="Markowitz V."/>
            <person name="Hugenholtz P."/>
            <person name="Klenk H.P."/>
            <person name="Kyrpides N.C."/>
        </authorList>
    </citation>
    <scope>NUCLEOTIDE SEQUENCE [LARGE SCALE GENOMIC DNA]</scope>
    <source>
        <strain evidence="2">ATCC 51119 / DSM 12145 / JCM 21818 / LMG 10337 / NBRC 100064 / NCIMB 13643</strain>
    </source>
</reference>
<dbReference type="RefSeq" id="WP_013631521.1">
    <property type="nucleotide sequence ID" value="NC_015177.1"/>
</dbReference>
<reference evidence="2" key="2">
    <citation type="submission" date="2011-02" db="EMBL/GenBank/DDBJ databases">
        <title>The complete genome of Pedobacter saltans DSM 12145.</title>
        <authorList>
            <consortium name="US DOE Joint Genome Institute (JGI-PGF)"/>
            <person name="Lucas S."/>
            <person name="Copeland A."/>
            <person name="Lapidus A."/>
            <person name="Bruce D."/>
            <person name="Goodwin L."/>
            <person name="Pitluck S."/>
            <person name="Kyrpides N."/>
            <person name="Mavromatis K."/>
            <person name="Pagani I."/>
            <person name="Ivanova N."/>
            <person name="Ovchinnikova G."/>
            <person name="Lu M."/>
            <person name="Detter J.C."/>
            <person name="Han C."/>
            <person name="Land M."/>
            <person name="Hauser L."/>
            <person name="Markowitz V."/>
            <person name="Cheng J.-F."/>
            <person name="Hugenholtz P."/>
            <person name="Woyke T."/>
            <person name="Wu D."/>
            <person name="Tindall B."/>
            <person name="Pomrenke H.G."/>
            <person name="Brambilla E."/>
            <person name="Klenk H.-P."/>
            <person name="Eisen J.A."/>
        </authorList>
    </citation>
    <scope>NUCLEOTIDE SEQUENCE [LARGE SCALE GENOMIC DNA]</scope>
    <source>
        <strain evidence="2">ATCC 51119 / DSM 12145 / JCM 21818 / LMG 10337 / NBRC 100064 / NCIMB 13643</strain>
    </source>
</reference>
<dbReference type="Proteomes" id="UP000000310">
    <property type="component" value="Chromosome"/>
</dbReference>
<accession>F0S5U7</accession>
<dbReference type="HOGENOM" id="CLU_3083798_0_0_10"/>
<protein>
    <submittedName>
        <fullName evidence="1">Uncharacterized protein</fullName>
    </submittedName>
</protein>
<dbReference type="EMBL" id="CP002545">
    <property type="protein sequence ID" value="ADY51018.1"/>
    <property type="molecule type" value="Genomic_DNA"/>
</dbReference>
<proteinExistence type="predicted"/>
<dbReference type="KEGG" id="psn:Pedsa_0436"/>
<evidence type="ECO:0000313" key="1">
    <source>
        <dbReference type="EMBL" id="ADY51018.1"/>
    </source>
</evidence>
<evidence type="ECO:0000313" key="2">
    <source>
        <dbReference type="Proteomes" id="UP000000310"/>
    </source>
</evidence>
<gene>
    <name evidence="1" type="ordered locus">Pedsa_0436</name>
</gene>
<organism evidence="1 2">
    <name type="scientific">Pseudopedobacter saltans (strain ATCC 51119 / DSM 12145 / JCM 21818 / CCUG 39354 / LMG 10337 / NBRC 100064 / NCIMB 13643)</name>
    <name type="common">Pedobacter saltans</name>
    <dbReference type="NCBI Taxonomy" id="762903"/>
    <lineage>
        <taxon>Bacteria</taxon>
        <taxon>Pseudomonadati</taxon>
        <taxon>Bacteroidota</taxon>
        <taxon>Sphingobacteriia</taxon>
        <taxon>Sphingobacteriales</taxon>
        <taxon>Sphingobacteriaceae</taxon>
        <taxon>Pseudopedobacter</taxon>
    </lineage>
</organism>